<evidence type="ECO:0000313" key="4">
    <source>
        <dbReference type="EMBL" id="ORZ41388.1"/>
    </source>
</evidence>
<keyword evidence="2" id="KW-0067">ATP-binding</keyword>
<evidence type="ECO:0000259" key="3">
    <source>
        <dbReference type="PROSITE" id="PS50011"/>
    </source>
</evidence>
<dbReference type="InterPro" id="IPR011009">
    <property type="entry name" value="Kinase-like_dom_sf"/>
</dbReference>
<feature type="non-terminal residue" evidence="4">
    <location>
        <position position="1"/>
    </location>
</feature>
<dbReference type="Gene3D" id="1.10.510.10">
    <property type="entry name" value="Transferase(Phosphotransferase) domain 1"/>
    <property type="match status" value="1"/>
</dbReference>
<dbReference type="EMBL" id="MCFL01000001">
    <property type="protein sequence ID" value="ORZ41388.1"/>
    <property type="molecule type" value="Genomic_DNA"/>
</dbReference>
<name>A0A1Y2I3D0_9FUNG</name>
<sequence>VDALLQFNVVHRDIKDENIVVDKNYHVKLIDFGSAAFLPTNGRLFDRFAGTVQYCPPEILRGEKYRGPEQEIWSLGVLLFTLMFGEPPFRDPQSTVNGALYVPPRSKRVQGGNFTEAISPHLVKLLCGYSEASVDLLVRMLVKRPTERPTIKQVLEHPWLKGGSASNSRQSSLG</sequence>
<dbReference type="GO" id="GO:0045719">
    <property type="term" value="P:negative regulation of glycogen biosynthetic process"/>
    <property type="evidence" value="ECO:0007669"/>
    <property type="project" value="TreeGrafter"/>
</dbReference>
<reference evidence="4 5" key="1">
    <citation type="submission" date="2016-07" db="EMBL/GenBank/DDBJ databases">
        <title>Pervasive Adenine N6-methylation of Active Genes in Fungi.</title>
        <authorList>
            <consortium name="DOE Joint Genome Institute"/>
            <person name="Mondo S.J."/>
            <person name="Dannebaum R.O."/>
            <person name="Kuo R.C."/>
            <person name="Labutti K."/>
            <person name="Haridas S."/>
            <person name="Kuo A."/>
            <person name="Salamov A."/>
            <person name="Ahrendt S.R."/>
            <person name="Lipzen A."/>
            <person name="Sullivan W."/>
            <person name="Andreopoulos W.B."/>
            <person name="Clum A."/>
            <person name="Lindquist E."/>
            <person name="Daum C."/>
            <person name="Ramamoorthy G.K."/>
            <person name="Gryganskyi A."/>
            <person name="Culley D."/>
            <person name="Magnuson J.K."/>
            <person name="James T.Y."/>
            <person name="O'Malley M.A."/>
            <person name="Stajich J.E."/>
            <person name="Spatafora J.W."/>
            <person name="Visel A."/>
            <person name="Grigoriev I.V."/>
        </authorList>
    </citation>
    <scope>NUCLEOTIDE SEQUENCE [LARGE SCALE GENOMIC DNA]</scope>
    <source>
        <strain evidence="4 5">PL171</strain>
    </source>
</reference>
<protein>
    <submittedName>
        <fullName evidence="4">Kinase-like domain-containing protein</fullName>
    </submittedName>
</protein>
<dbReference type="SMART" id="SM00220">
    <property type="entry name" value="S_TKc"/>
    <property type="match status" value="1"/>
</dbReference>
<dbReference type="InterPro" id="IPR008271">
    <property type="entry name" value="Ser/Thr_kinase_AS"/>
</dbReference>
<dbReference type="InterPro" id="IPR000719">
    <property type="entry name" value="Prot_kinase_dom"/>
</dbReference>
<evidence type="ECO:0000313" key="5">
    <source>
        <dbReference type="Proteomes" id="UP000193411"/>
    </source>
</evidence>
<dbReference type="Proteomes" id="UP000193411">
    <property type="component" value="Unassembled WGS sequence"/>
</dbReference>
<dbReference type="SUPFAM" id="SSF56112">
    <property type="entry name" value="Protein kinase-like (PK-like)"/>
    <property type="match status" value="1"/>
</dbReference>
<comment type="caution">
    <text evidence="4">The sequence shown here is derived from an EMBL/GenBank/DDBJ whole genome shotgun (WGS) entry which is preliminary data.</text>
</comment>
<dbReference type="OrthoDB" id="10252171at2759"/>
<dbReference type="STRING" id="765915.A0A1Y2I3D0"/>
<dbReference type="GO" id="GO:0004674">
    <property type="term" value="F:protein serine/threonine kinase activity"/>
    <property type="evidence" value="ECO:0007669"/>
    <property type="project" value="TreeGrafter"/>
</dbReference>
<feature type="domain" description="Protein kinase" evidence="3">
    <location>
        <begin position="1"/>
        <end position="160"/>
    </location>
</feature>
<dbReference type="PROSITE" id="PS50011">
    <property type="entry name" value="PROTEIN_KINASE_DOM"/>
    <property type="match status" value="1"/>
</dbReference>
<keyword evidence="4" id="KW-0418">Kinase</keyword>
<dbReference type="Pfam" id="PF00069">
    <property type="entry name" value="Pkinase"/>
    <property type="match status" value="1"/>
</dbReference>
<keyword evidence="5" id="KW-1185">Reference proteome</keyword>
<keyword evidence="4" id="KW-0808">Transferase</keyword>
<dbReference type="PANTHER" id="PTHR24346:SF72">
    <property type="entry name" value="CAMK PROTEIN KINASE"/>
    <property type="match status" value="1"/>
</dbReference>
<dbReference type="PROSITE" id="PS00108">
    <property type="entry name" value="PROTEIN_KINASE_ST"/>
    <property type="match status" value="1"/>
</dbReference>
<evidence type="ECO:0000256" key="1">
    <source>
        <dbReference type="ARBA" id="ARBA00022741"/>
    </source>
</evidence>
<dbReference type="GO" id="GO:0005524">
    <property type="term" value="F:ATP binding"/>
    <property type="evidence" value="ECO:0007669"/>
    <property type="project" value="UniProtKB-KW"/>
</dbReference>
<proteinExistence type="predicted"/>
<dbReference type="GO" id="GO:0005634">
    <property type="term" value="C:nucleus"/>
    <property type="evidence" value="ECO:0007669"/>
    <property type="project" value="TreeGrafter"/>
</dbReference>
<dbReference type="GO" id="GO:0035556">
    <property type="term" value="P:intracellular signal transduction"/>
    <property type="evidence" value="ECO:0007669"/>
    <property type="project" value="TreeGrafter"/>
</dbReference>
<organism evidence="4 5">
    <name type="scientific">Catenaria anguillulae PL171</name>
    <dbReference type="NCBI Taxonomy" id="765915"/>
    <lineage>
        <taxon>Eukaryota</taxon>
        <taxon>Fungi</taxon>
        <taxon>Fungi incertae sedis</taxon>
        <taxon>Blastocladiomycota</taxon>
        <taxon>Blastocladiomycetes</taxon>
        <taxon>Blastocladiales</taxon>
        <taxon>Catenariaceae</taxon>
        <taxon>Catenaria</taxon>
    </lineage>
</organism>
<dbReference type="PANTHER" id="PTHR24346">
    <property type="entry name" value="MAP/MICROTUBULE AFFINITY-REGULATING KINASE"/>
    <property type="match status" value="1"/>
</dbReference>
<keyword evidence="1" id="KW-0547">Nucleotide-binding</keyword>
<dbReference type="AlphaFoldDB" id="A0A1Y2I3D0"/>
<evidence type="ECO:0000256" key="2">
    <source>
        <dbReference type="ARBA" id="ARBA00022840"/>
    </source>
</evidence>
<dbReference type="GO" id="GO:0005829">
    <property type="term" value="C:cytosol"/>
    <property type="evidence" value="ECO:0007669"/>
    <property type="project" value="TreeGrafter"/>
</dbReference>
<gene>
    <name evidence="4" type="ORF">BCR44DRAFT_59307</name>
</gene>
<accession>A0A1Y2I3D0</accession>